<dbReference type="Proteomes" id="UP000294335">
    <property type="component" value="Unassembled WGS sequence"/>
</dbReference>
<evidence type="ECO:0000313" key="1">
    <source>
        <dbReference type="EMBL" id="SPO58371.1"/>
    </source>
</evidence>
<reference evidence="1 2" key="1">
    <citation type="submission" date="2018-02" db="EMBL/GenBank/DDBJ databases">
        <authorList>
            <person name="Dubost A."/>
        </authorList>
    </citation>
    <scope>NUCLEOTIDE SEQUENCE [LARGE SCALE GENOMIC DNA]</scope>
    <source>
        <strain evidence="2">JV551A3</strain>
    </source>
</reference>
<dbReference type="EMBL" id="OPYN01000001">
    <property type="protein sequence ID" value="SPO58371.1"/>
    <property type="molecule type" value="Genomic_DNA"/>
</dbReference>
<accession>A0AAQ1P4N6</accession>
<keyword evidence="2" id="KW-1185">Reference proteome</keyword>
<sequence>MTLNLPFTAPCMIDSSPRAIKKPELAEIQI</sequence>
<comment type="caution">
    <text evidence="1">The sequence shown here is derived from an EMBL/GenBank/DDBJ whole genome shotgun (WGS) entry which is preliminary data.</text>
</comment>
<name>A0AAQ1P4N6_9PSED</name>
<protein>
    <submittedName>
        <fullName evidence="1">Uncharacterized protein</fullName>
    </submittedName>
</protein>
<evidence type="ECO:0000313" key="2">
    <source>
        <dbReference type="Proteomes" id="UP000294335"/>
    </source>
</evidence>
<dbReference type="AlphaFoldDB" id="A0AAQ1P4N6"/>
<proteinExistence type="predicted"/>
<organism evidence="1 2">
    <name type="scientific">Pseudomonas inefficax</name>
    <dbReference type="NCBI Taxonomy" id="2078786"/>
    <lineage>
        <taxon>Bacteria</taxon>
        <taxon>Pseudomonadati</taxon>
        <taxon>Pseudomonadota</taxon>
        <taxon>Gammaproteobacteria</taxon>
        <taxon>Pseudomonadales</taxon>
        <taxon>Pseudomonadaceae</taxon>
        <taxon>Pseudomonas</taxon>
    </lineage>
</organism>
<gene>
    <name evidence="1" type="ORF">JV551A3_V1_10186</name>
</gene>